<evidence type="ECO:0000259" key="2">
    <source>
        <dbReference type="Pfam" id="PF24809"/>
    </source>
</evidence>
<feature type="compositionally biased region" description="Acidic residues" evidence="1">
    <location>
        <begin position="654"/>
        <end position="666"/>
    </location>
</feature>
<evidence type="ECO:0000256" key="1">
    <source>
        <dbReference type="SAM" id="MobiDB-lite"/>
    </source>
</evidence>
<evidence type="ECO:0000313" key="3">
    <source>
        <dbReference type="EMBL" id="KAJ9613388.1"/>
    </source>
</evidence>
<sequence length="666" mass="74690">MEAVRMQYTTSRSKLLTNSAAAFVEAEAGQALIRRATKTDKVGICVNQTEEIPLEFASAIDRFVPSDQVPDDAQYYHESDQVMQKFQETLRALTMNLRKRNVFDKLGVAIKDPPEYTLEYVLFIATKINENREESENASTCKKFINSCFRSAHKRSKTFTGLLDLVPKDIYGSVISGGFTLILTAVEEHEKFRAAIQKALAEIPRKLSKVQRLSDIPFKPPILHQHADAVLVAIFVVLERIIDWFLKSWLEKRMSKMKGQGREIQDALDILEEKVGAFQNEVEICSIQRLGRIEEGVGKVGEGLYVVQTQVTGFEKTLAAIQKEVQKEREIPDAMKNFFNALYRFSAANPDFNAIDGTITRPETKPAMPTTAITAPSSMRKTKEEVVQKWFSGLGGFIPSSDTHMSECLREFAVLDNEEKRKTQWIMGSAELRDWLSTPHSSIFEISAASAPIELMNAMTSASATLAMILATQTNAPVLSFFCGLRTNDSLEEGMSDHLGVLKSLNGQLLRFILDNRDIVELTFLEKAKMLTKSKTKPRHAVALFEALVKALPEQDVVFILIDSFSRLVGDNAGKVLEELARIRIEMPDRSVKILITDPLPSCRVADVADISLYIPEEIAGMDDDIEIVQLEEIHRINTRKIRRGKHSTVSGSEDSDSSESEEDGW</sequence>
<comment type="caution">
    <text evidence="3">The sequence shown here is derived from an EMBL/GenBank/DDBJ whole genome shotgun (WGS) entry which is preliminary data.</text>
</comment>
<organism evidence="3 4">
    <name type="scientific">Cladophialophora chaetospira</name>
    <dbReference type="NCBI Taxonomy" id="386627"/>
    <lineage>
        <taxon>Eukaryota</taxon>
        <taxon>Fungi</taxon>
        <taxon>Dikarya</taxon>
        <taxon>Ascomycota</taxon>
        <taxon>Pezizomycotina</taxon>
        <taxon>Eurotiomycetes</taxon>
        <taxon>Chaetothyriomycetidae</taxon>
        <taxon>Chaetothyriales</taxon>
        <taxon>Herpotrichiellaceae</taxon>
        <taxon>Cladophialophora</taxon>
    </lineage>
</organism>
<name>A0AA38XH52_9EURO</name>
<dbReference type="PANTHER" id="PTHR40619">
    <property type="entry name" value="FUNGAL STAND N-TERMINAL GOODBYE DOMAIN-CONTAINING PROTEIN"/>
    <property type="match status" value="1"/>
</dbReference>
<accession>A0AA38XH52</accession>
<gene>
    <name evidence="3" type="ORF">H2200_003330</name>
</gene>
<evidence type="ECO:0000313" key="4">
    <source>
        <dbReference type="Proteomes" id="UP001172673"/>
    </source>
</evidence>
<dbReference type="EMBL" id="JAPDRK010000004">
    <property type="protein sequence ID" value="KAJ9613388.1"/>
    <property type="molecule type" value="Genomic_DNA"/>
</dbReference>
<dbReference type="Proteomes" id="UP001172673">
    <property type="component" value="Unassembled WGS sequence"/>
</dbReference>
<reference evidence="3" key="1">
    <citation type="submission" date="2022-10" db="EMBL/GenBank/DDBJ databases">
        <title>Culturing micro-colonial fungi from biological soil crusts in the Mojave desert and describing Neophaeococcomyces mojavensis, and introducing the new genera and species Taxawa tesnikishii.</title>
        <authorList>
            <person name="Kurbessoian T."/>
            <person name="Stajich J.E."/>
        </authorList>
    </citation>
    <scope>NUCLEOTIDE SEQUENCE</scope>
    <source>
        <strain evidence="3">TK_41</strain>
    </source>
</reference>
<dbReference type="InterPro" id="IPR056125">
    <property type="entry name" value="DUF7708"/>
</dbReference>
<proteinExistence type="predicted"/>
<dbReference type="AlphaFoldDB" id="A0AA38XH52"/>
<feature type="domain" description="DUF7708" evidence="2">
    <location>
        <begin position="157"/>
        <end position="256"/>
    </location>
</feature>
<dbReference type="Pfam" id="PF24809">
    <property type="entry name" value="DUF7708"/>
    <property type="match status" value="1"/>
</dbReference>
<protein>
    <recommendedName>
        <fullName evidence="2">DUF7708 domain-containing protein</fullName>
    </recommendedName>
</protein>
<feature type="region of interest" description="Disordered" evidence="1">
    <location>
        <begin position="644"/>
        <end position="666"/>
    </location>
</feature>
<dbReference type="PANTHER" id="PTHR40619:SF3">
    <property type="entry name" value="FUNGAL STAND N-TERMINAL GOODBYE DOMAIN-CONTAINING PROTEIN"/>
    <property type="match status" value="1"/>
</dbReference>
<keyword evidence="4" id="KW-1185">Reference proteome</keyword>